<dbReference type="Pfam" id="PF00650">
    <property type="entry name" value="CRAL_TRIO"/>
    <property type="match status" value="1"/>
</dbReference>
<feature type="domain" description="CRAL-TRIO" evidence="1">
    <location>
        <begin position="77"/>
        <end position="174"/>
    </location>
</feature>
<protein>
    <submittedName>
        <fullName evidence="2">Clavesin-1</fullName>
    </submittedName>
</protein>
<evidence type="ECO:0000313" key="2">
    <source>
        <dbReference type="EMBL" id="GBM15453.1"/>
    </source>
</evidence>
<name>A0A4Y2DF86_ARAVE</name>
<dbReference type="OrthoDB" id="75724at2759"/>
<dbReference type="PROSITE" id="PS50191">
    <property type="entry name" value="CRAL_TRIO"/>
    <property type="match status" value="1"/>
</dbReference>
<comment type="caution">
    <text evidence="2">The sequence shown here is derived from an EMBL/GenBank/DDBJ whole genome shotgun (WGS) entry which is preliminary data.</text>
</comment>
<evidence type="ECO:0000259" key="1">
    <source>
        <dbReference type="PROSITE" id="PS50191"/>
    </source>
</evidence>
<dbReference type="CDD" id="cd00170">
    <property type="entry name" value="SEC14"/>
    <property type="match status" value="1"/>
</dbReference>
<proteinExistence type="predicted"/>
<dbReference type="PRINTS" id="PR00180">
    <property type="entry name" value="CRETINALDHBP"/>
</dbReference>
<dbReference type="PANTHER" id="PTHR10174">
    <property type="entry name" value="ALPHA-TOCOPHEROL TRANSFER PROTEIN-RELATED"/>
    <property type="match status" value="1"/>
</dbReference>
<evidence type="ECO:0000313" key="3">
    <source>
        <dbReference type="Proteomes" id="UP000499080"/>
    </source>
</evidence>
<reference evidence="2 3" key="1">
    <citation type="journal article" date="2019" name="Sci. Rep.">
        <title>Orb-weaving spider Araneus ventricosus genome elucidates the spidroin gene catalogue.</title>
        <authorList>
            <person name="Kono N."/>
            <person name="Nakamura H."/>
            <person name="Ohtoshi R."/>
            <person name="Moran D.A.P."/>
            <person name="Shinohara A."/>
            <person name="Yoshida Y."/>
            <person name="Fujiwara M."/>
            <person name="Mori M."/>
            <person name="Tomita M."/>
            <person name="Arakawa K."/>
        </authorList>
    </citation>
    <scope>NUCLEOTIDE SEQUENCE [LARGE SCALE GENOMIC DNA]</scope>
</reference>
<keyword evidence="3" id="KW-1185">Reference proteome</keyword>
<dbReference type="EMBL" id="BGPR01000360">
    <property type="protein sequence ID" value="GBM15453.1"/>
    <property type="molecule type" value="Genomic_DNA"/>
</dbReference>
<dbReference type="Proteomes" id="UP000499080">
    <property type="component" value="Unassembled WGS sequence"/>
</dbReference>
<dbReference type="AlphaFoldDB" id="A0A4Y2DF86"/>
<sequence>MACIEQWFPRGSTAPEAHTMKRALHGPFTDCTAGALIQLGAQWNPDEVTITQALCGLSGLLLRTVDDPAGQICGIRVLVDVRGFSMKQVRLVTPRYITLLSKALRNCLPIRFKGIHIYNETVIFQYVWSILKLFLSEKIRGRVHFHGDNQKNLHKHLPKEILSADYGGDNTTFDGAEYCAQVMEPFYEKYLTMTNGGYL</sequence>
<dbReference type="InterPro" id="IPR036865">
    <property type="entry name" value="CRAL-TRIO_dom_sf"/>
</dbReference>
<accession>A0A4Y2DF86</accession>
<dbReference type="GO" id="GO:1902936">
    <property type="term" value="F:phosphatidylinositol bisphosphate binding"/>
    <property type="evidence" value="ECO:0007669"/>
    <property type="project" value="TreeGrafter"/>
</dbReference>
<dbReference type="InterPro" id="IPR001251">
    <property type="entry name" value="CRAL-TRIO_dom"/>
</dbReference>
<dbReference type="Gene3D" id="3.40.525.10">
    <property type="entry name" value="CRAL-TRIO lipid binding domain"/>
    <property type="match status" value="1"/>
</dbReference>
<dbReference type="GO" id="GO:0016020">
    <property type="term" value="C:membrane"/>
    <property type="evidence" value="ECO:0007669"/>
    <property type="project" value="TreeGrafter"/>
</dbReference>
<dbReference type="SUPFAM" id="SSF52087">
    <property type="entry name" value="CRAL/TRIO domain"/>
    <property type="match status" value="1"/>
</dbReference>
<gene>
    <name evidence="2" type="primary">Clvs1</name>
    <name evidence="2" type="ORF">AVEN_142116_1</name>
</gene>
<organism evidence="2 3">
    <name type="scientific">Araneus ventricosus</name>
    <name type="common">Orbweaver spider</name>
    <name type="synonym">Epeira ventricosa</name>
    <dbReference type="NCBI Taxonomy" id="182803"/>
    <lineage>
        <taxon>Eukaryota</taxon>
        <taxon>Metazoa</taxon>
        <taxon>Ecdysozoa</taxon>
        <taxon>Arthropoda</taxon>
        <taxon>Chelicerata</taxon>
        <taxon>Arachnida</taxon>
        <taxon>Araneae</taxon>
        <taxon>Araneomorphae</taxon>
        <taxon>Entelegynae</taxon>
        <taxon>Araneoidea</taxon>
        <taxon>Araneidae</taxon>
        <taxon>Araneus</taxon>
    </lineage>
</organism>
<dbReference type="SMART" id="SM00516">
    <property type="entry name" value="SEC14"/>
    <property type="match status" value="1"/>
</dbReference>
<dbReference type="PANTHER" id="PTHR10174:SF130">
    <property type="entry name" value="ALPHA-TOCOPHEROL TRANSFER PROTEIN-LIKE"/>
    <property type="match status" value="1"/>
</dbReference>